<protein>
    <submittedName>
        <fullName evidence="1">Uncharacterized protein</fullName>
    </submittedName>
</protein>
<dbReference type="EMBL" id="KK583225">
    <property type="protein sequence ID" value="KDO26234.1"/>
    <property type="molecule type" value="Genomic_DNA"/>
</dbReference>
<evidence type="ECO:0000313" key="2">
    <source>
        <dbReference type="Proteomes" id="UP000030745"/>
    </source>
</evidence>
<dbReference type="VEuPathDB" id="FungiDB:SPRG_08309"/>
<proteinExistence type="predicted"/>
<dbReference type="Proteomes" id="UP000030745">
    <property type="component" value="Unassembled WGS sequence"/>
</dbReference>
<accession>A0A067C661</accession>
<name>A0A067C661_SAPPC</name>
<dbReference type="AlphaFoldDB" id="A0A067C661"/>
<reference evidence="1 2" key="1">
    <citation type="journal article" date="2013" name="PLoS Genet.">
        <title>Distinctive expansion of potential virulence genes in the genome of the oomycete fish pathogen Saprolegnia parasitica.</title>
        <authorList>
            <person name="Jiang R.H."/>
            <person name="de Bruijn I."/>
            <person name="Haas B.J."/>
            <person name="Belmonte R."/>
            <person name="Lobach L."/>
            <person name="Christie J."/>
            <person name="van den Ackerveken G."/>
            <person name="Bottin A."/>
            <person name="Bulone V."/>
            <person name="Diaz-Moreno S.M."/>
            <person name="Dumas B."/>
            <person name="Fan L."/>
            <person name="Gaulin E."/>
            <person name="Govers F."/>
            <person name="Grenville-Briggs L.J."/>
            <person name="Horner N.R."/>
            <person name="Levin J.Z."/>
            <person name="Mammella M."/>
            <person name="Meijer H.J."/>
            <person name="Morris P."/>
            <person name="Nusbaum C."/>
            <person name="Oome S."/>
            <person name="Phillips A.J."/>
            <person name="van Rooyen D."/>
            <person name="Rzeszutek E."/>
            <person name="Saraiva M."/>
            <person name="Secombes C.J."/>
            <person name="Seidl M.F."/>
            <person name="Snel B."/>
            <person name="Stassen J.H."/>
            <person name="Sykes S."/>
            <person name="Tripathy S."/>
            <person name="van den Berg H."/>
            <person name="Vega-Arreguin J.C."/>
            <person name="Wawra S."/>
            <person name="Young S.K."/>
            <person name="Zeng Q."/>
            <person name="Dieguez-Uribeondo J."/>
            <person name="Russ C."/>
            <person name="Tyler B.M."/>
            <person name="van West P."/>
        </authorList>
    </citation>
    <scope>NUCLEOTIDE SEQUENCE [LARGE SCALE GENOMIC DNA]</scope>
    <source>
        <strain evidence="1 2">CBS 223.65</strain>
    </source>
</reference>
<evidence type="ECO:0000313" key="1">
    <source>
        <dbReference type="EMBL" id="KDO26234.1"/>
    </source>
</evidence>
<dbReference type="GeneID" id="24130538"/>
<dbReference type="RefSeq" id="XP_012202943.1">
    <property type="nucleotide sequence ID" value="XM_012347553.1"/>
</dbReference>
<gene>
    <name evidence="1" type="ORF">SPRG_08309</name>
</gene>
<organism evidence="1 2">
    <name type="scientific">Saprolegnia parasitica (strain CBS 223.65)</name>
    <dbReference type="NCBI Taxonomy" id="695850"/>
    <lineage>
        <taxon>Eukaryota</taxon>
        <taxon>Sar</taxon>
        <taxon>Stramenopiles</taxon>
        <taxon>Oomycota</taxon>
        <taxon>Saprolegniomycetes</taxon>
        <taxon>Saprolegniales</taxon>
        <taxon>Saprolegniaceae</taxon>
        <taxon>Saprolegnia</taxon>
    </lineage>
</organism>
<keyword evidence="2" id="KW-1185">Reference proteome</keyword>
<dbReference type="KEGG" id="spar:SPRG_08309"/>
<sequence length="99" mass="9911">MTFISTGMPYKSDAGPLPAVAEDDGAAAALFVGIEAVLLAAADDGPRASSAIPSVCSGPDPDPRALLLAESGPGCFFSACLNIQFLDDFEHGAGIVSAI</sequence>